<keyword evidence="1" id="KW-0812">Transmembrane</keyword>
<name>A0A0V1PRA0_9ASCO</name>
<dbReference type="RefSeq" id="XP_015464833.1">
    <property type="nucleotide sequence ID" value="XM_015614347.1"/>
</dbReference>
<accession>A0A0V1PRA0</accession>
<dbReference type="PANTHER" id="PTHR11183">
    <property type="entry name" value="GLYCOGENIN SUBFAMILY MEMBER"/>
    <property type="match status" value="1"/>
</dbReference>
<dbReference type="OrthoDB" id="2014201at2759"/>
<evidence type="ECO:0008006" key="4">
    <source>
        <dbReference type="Google" id="ProtNLM"/>
    </source>
</evidence>
<feature type="transmembrane region" description="Helical" evidence="1">
    <location>
        <begin position="13"/>
        <end position="34"/>
    </location>
</feature>
<gene>
    <name evidence="2" type="ORF">AC631_05518</name>
</gene>
<evidence type="ECO:0000256" key="1">
    <source>
        <dbReference type="SAM" id="Phobius"/>
    </source>
</evidence>
<evidence type="ECO:0000313" key="2">
    <source>
        <dbReference type="EMBL" id="KRZ98730.1"/>
    </source>
</evidence>
<dbReference type="GeneID" id="26842527"/>
<keyword evidence="3" id="KW-1185">Reference proteome</keyword>
<dbReference type="InterPro" id="IPR050587">
    <property type="entry name" value="GNT1/Glycosyltrans_8"/>
</dbReference>
<dbReference type="InterPro" id="IPR029044">
    <property type="entry name" value="Nucleotide-diphossugar_trans"/>
</dbReference>
<sequence>MKLNPDSAHVSHYWEYILLFSILLYFIITQLIFIPDESIATNLKVIPLEIISLLDDDLHRSSSVVNYAYVQYATDFEYLNLAIINFIVLRKALTKIPSLVVLFNKELQEDKNRFELLKNLTLQYHISLKPVSIIESHNAESLTWSKSFTKLHIFNEVSYDRIVYFDADSMLLNTQWNDNIESNLPENLDELFNIPDVIDIALPQAYWLTKHTKASRKINSSDTQEQEYQEKIKSLVNDVSKSFNDSLIFEKLPPLVLKNHKLNHRHNFFATHIMVLKPSSKTFKELKGYVHNPWLWSFYKRQSLRSNTDYDMEILNKFIDDSLQENEDFKVGILPHKVYGVLTGEFRELLHEAFLSEPQFLPFVTSELNDQWLPSEIIRNVKLIHFSDSPIPKPWEGINKIDFYNSLRIYCNDKDFDEVVYNSEFPTQWKPRLTTDCDSVNFWNWVMKEQQKLQNEFWMV</sequence>
<dbReference type="Proteomes" id="UP000054251">
    <property type="component" value="Unassembled WGS sequence"/>
</dbReference>
<comment type="caution">
    <text evidence="2">The sequence shown here is derived from an EMBL/GenBank/DDBJ whole genome shotgun (WGS) entry which is preliminary data.</text>
</comment>
<organism evidence="2 3">
    <name type="scientific">Debaryomyces fabryi</name>
    <dbReference type="NCBI Taxonomy" id="58627"/>
    <lineage>
        <taxon>Eukaryota</taxon>
        <taxon>Fungi</taxon>
        <taxon>Dikarya</taxon>
        <taxon>Ascomycota</taxon>
        <taxon>Saccharomycotina</taxon>
        <taxon>Pichiomycetes</taxon>
        <taxon>Debaryomycetaceae</taxon>
        <taxon>Debaryomyces</taxon>
    </lineage>
</organism>
<keyword evidence="1" id="KW-0472">Membrane</keyword>
<dbReference type="AlphaFoldDB" id="A0A0V1PRA0"/>
<protein>
    <recommendedName>
        <fullName evidence="4">Glucose N-acetyltransferase 1</fullName>
    </recommendedName>
</protein>
<proteinExistence type="predicted"/>
<dbReference type="Gene3D" id="3.90.550.10">
    <property type="entry name" value="Spore Coat Polysaccharide Biosynthesis Protein SpsA, Chain A"/>
    <property type="match status" value="1"/>
</dbReference>
<reference evidence="2 3" key="1">
    <citation type="submission" date="2015-11" db="EMBL/GenBank/DDBJ databases">
        <title>The genome of Debaryomyces fabryi.</title>
        <authorList>
            <person name="Tafer H."/>
            <person name="Lopandic K."/>
        </authorList>
    </citation>
    <scope>NUCLEOTIDE SEQUENCE [LARGE SCALE GENOMIC DNA]</scope>
    <source>
        <strain evidence="2 3">CBS 789</strain>
    </source>
</reference>
<dbReference type="SUPFAM" id="SSF53448">
    <property type="entry name" value="Nucleotide-diphospho-sugar transferases"/>
    <property type="match status" value="1"/>
</dbReference>
<evidence type="ECO:0000313" key="3">
    <source>
        <dbReference type="Proteomes" id="UP000054251"/>
    </source>
</evidence>
<keyword evidence="1" id="KW-1133">Transmembrane helix</keyword>
<dbReference type="EMBL" id="LMYN01000221">
    <property type="protein sequence ID" value="KRZ98730.1"/>
    <property type="molecule type" value="Genomic_DNA"/>
</dbReference>